<dbReference type="PROSITE" id="PS50042">
    <property type="entry name" value="CNMP_BINDING_3"/>
    <property type="match status" value="1"/>
</dbReference>
<dbReference type="CDD" id="cd00038">
    <property type="entry name" value="CAP_ED"/>
    <property type="match status" value="1"/>
</dbReference>
<dbReference type="PANTHER" id="PTHR45638">
    <property type="entry name" value="CYCLIC NUCLEOTIDE-GATED CATION CHANNEL SUBUNIT A"/>
    <property type="match status" value="1"/>
</dbReference>
<keyword evidence="5" id="KW-0406">Ion transport</keyword>
<dbReference type="Pfam" id="PF00520">
    <property type="entry name" value="Ion_trans"/>
    <property type="match status" value="1"/>
</dbReference>
<reference evidence="10" key="2">
    <citation type="submission" date="2023-05" db="EMBL/GenBank/DDBJ databases">
        <authorList>
            <person name="Fouks B."/>
        </authorList>
    </citation>
    <scope>NUCLEOTIDE SEQUENCE</scope>
    <source>
        <strain evidence="10">Stay&amp;Tobe</strain>
        <tissue evidence="10">Testes</tissue>
    </source>
</reference>
<evidence type="ECO:0000256" key="3">
    <source>
        <dbReference type="ARBA" id="ARBA00022692"/>
    </source>
</evidence>
<dbReference type="SUPFAM" id="SSF51206">
    <property type="entry name" value="cAMP-binding domain-like"/>
    <property type="match status" value="1"/>
</dbReference>
<keyword evidence="2" id="KW-0813">Transport</keyword>
<evidence type="ECO:0000313" key="11">
    <source>
        <dbReference type="Proteomes" id="UP001233999"/>
    </source>
</evidence>
<evidence type="ECO:0000256" key="4">
    <source>
        <dbReference type="ARBA" id="ARBA00022989"/>
    </source>
</evidence>
<dbReference type="InterPro" id="IPR000595">
    <property type="entry name" value="cNMP-bd_dom"/>
</dbReference>
<keyword evidence="6 8" id="KW-0472">Membrane</keyword>
<feature type="transmembrane region" description="Helical" evidence="8">
    <location>
        <begin position="143"/>
        <end position="163"/>
    </location>
</feature>
<dbReference type="InterPro" id="IPR050866">
    <property type="entry name" value="CNG_cation_channel"/>
</dbReference>
<keyword evidence="7" id="KW-1071">Ligand-gated ion channel</keyword>
<dbReference type="SUPFAM" id="SSF81324">
    <property type="entry name" value="Voltage-gated potassium channels"/>
    <property type="match status" value="1"/>
</dbReference>
<accession>A0AAD8EQ26</accession>
<dbReference type="GO" id="GO:0005221">
    <property type="term" value="F:intracellularly cyclic nucleotide-activated monoatomic cation channel activity"/>
    <property type="evidence" value="ECO:0007669"/>
    <property type="project" value="InterPro"/>
</dbReference>
<evidence type="ECO:0000256" key="1">
    <source>
        <dbReference type="ARBA" id="ARBA00004141"/>
    </source>
</evidence>
<feature type="transmembrane region" description="Helical" evidence="8">
    <location>
        <begin position="93"/>
        <end position="110"/>
    </location>
</feature>
<dbReference type="GO" id="GO:0016020">
    <property type="term" value="C:membrane"/>
    <property type="evidence" value="ECO:0007669"/>
    <property type="project" value="UniProtKB-SubCell"/>
</dbReference>
<reference evidence="10" key="1">
    <citation type="journal article" date="2023" name="IScience">
        <title>Live-bearing cockroach genome reveals convergent evolutionary mechanisms linked to viviparity in insects and beyond.</title>
        <authorList>
            <person name="Fouks B."/>
            <person name="Harrison M.C."/>
            <person name="Mikhailova A.A."/>
            <person name="Marchal E."/>
            <person name="English S."/>
            <person name="Carruthers M."/>
            <person name="Jennings E.C."/>
            <person name="Chiamaka E.L."/>
            <person name="Frigard R.A."/>
            <person name="Pippel M."/>
            <person name="Attardo G.M."/>
            <person name="Benoit J.B."/>
            <person name="Bornberg-Bauer E."/>
            <person name="Tobe S.S."/>
        </authorList>
    </citation>
    <scope>NUCLEOTIDE SEQUENCE</scope>
    <source>
        <strain evidence="10">Stay&amp;Tobe</strain>
    </source>
</reference>
<organism evidence="10 11">
    <name type="scientific">Diploptera punctata</name>
    <name type="common">Pacific beetle cockroach</name>
    <dbReference type="NCBI Taxonomy" id="6984"/>
    <lineage>
        <taxon>Eukaryota</taxon>
        <taxon>Metazoa</taxon>
        <taxon>Ecdysozoa</taxon>
        <taxon>Arthropoda</taxon>
        <taxon>Hexapoda</taxon>
        <taxon>Insecta</taxon>
        <taxon>Pterygota</taxon>
        <taxon>Neoptera</taxon>
        <taxon>Polyneoptera</taxon>
        <taxon>Dictyoptera</taxon>
        <taxon>Blattodea</taxon>
        <taxon>Blaberoidea</taxon>
        <taxon>Blaberidae</taxon>
        <taxon>Diplopterinae</taxon>
        <taxon>Diploptera</taxon>
    </lineage>
</organism>
<keyword evidence="3 8" id="KW-0812">Transmembrane</keyword>
<feature type="transmembrane region" description="Helical" evidence="8">
    <location>
        <begin position="170"/>
        <end position="189"/>
    </location>
</feature>
<comment type="caution">
    <text evidence="10">The sequence shown here is derived from an EMBL/GenBank/DDBJ whole genome shotgun (WGS) entry which is preliminary data.</text>
</comment>
<dbReference type="Gene3D" id="1.10.287.70">
    <property type="match status" value="1"/>
</dbReference>
<dbReference type="InterPro" id="IPR014710">
    <property type="entry name" value="RmlC-like_jellyroll"/>
</dbReference>
<dbReference type="Gene3D" id="2.60.120.10">
    <property type="entry name" value="Jelly Rolls"/>
    <property type="match status" value="1"/>
</dbReference>
<evidence type="ECO:0000256" key="5">
    <source>
        <dbReference type="ARBA" id="ARBA00023065"/>
    </source>
</evidence>
<dbReference type="InterPro" id="IPR005821">
    <property type="entry name" value="Ion_trans_dom"/>
</dbReference>
<comment type="subcellular location">
    <subcellularLocation>
        <location evidence="1">Membrane</location>
        <topology evidence="1">Multi-pass membrane protein</topology>
    </subcellularLocation>
</comment>
<dbReference type="GO" id="GO:0044877">
    <property type="term" value="F:protein-containing complex binding"/>
    <property type="evidence" value="ECO:0007669"/>
    <property type="project" value="TreeGrafter"/>
</dbReference>
<feature type="transmembrane region" description="Helical" evidence="8">
    <location>
        <begin position="52"/>
        <end position="73"/>
    </location>
</feature>
<dbReference type="SMART" id="SM00100">
    <property type="entry name" value="cNMP"/>
    <property type="match status" value="1"/>
</dbReference>
<protein>
    <recommendedName>
        <fullName evidence="9">Cyclic nucleotide-binding domain-containing protein</fullName>
    </recommendedName>
</protein>
<keyword evidence="4 8" id="KW-1133">Transmembrane helix</keyword>
<dbReference type="EMBL" id="JASPKZ010001221">
    <property type="protein sequence ID" value="KAJ9598423.1"/>
    <property type="molecule type" value="Genomic_DNA"/>
</dbReference>
<dbReference type="PANTHER" id="PTHR45638:SF19">
    <property type="entry name" value="CYCLIC NUCLEOTIDE-BINDING DOMAIN-CONTAINING PROTEIN"/>
    <property type="match status" value="1"/>
</dbReference>
<evidence type="ECO:0000256" key="6">
    <source>
        <dbReference type="ARBA" id="ARBA00023136"/>
    </source>
</evidence>
<sequence>MPYQDESGEIITTRRQIIRRYVRSPTGLWLNLVSASPLDSLLLIFIRVKQRWIWASYLRCIQVFRIVFIFKYFNLKYERLNVNMVLQKMSSTITYFALFTHTAACIWFLIGKYDPDKNTWVYQNNKTDAKRVYTYVFQYNSPYILSIYYICSLMSTVGPMAIPLTTLPELLFTIIIMLFVKPITALFIGEVSATIASSTYTLVNKDYDTSILKIYMQNDRVSPPLISKVINYVKMLWVLGRGTQFPDFLKTAPRYLSEEFKVTAYGMHVIKAPVFKGCDSDFLRQVITYLKRFTFFPGNFIAYKGEVNNRMYFIHQGSIEVVTMEGSIEYLHEILYERDIFGVTQGLENGKPHQYTYKAVTVVIILALKFTDWQHLCAFFPKSREKIFRQLANLNL</sequence>
<proteinExistence type="predicted"/>
<evidence type="ECO:0000313" key="10">
    <source>
        <dbReference type="EMBL" id="KAJ9598423.1"/>
    </source>
</evidence>
<keyword evidence="7" id="KW-0407">Ion channel</keyword>
<evidence type="ECO:0000259" key="9">
    <source>
        <dbReference type="PROSITE" id="PS50042"/>
    </source>
</evidence>
<keyword evidence="11" id="KW-1185">Reference proteome</keyword>
<evidence type="ECO:0000256" key="7">
    <source>
        <dbReference type="ARBA" id="ARBA00023286"/>
    </source>
</evidence>
<dbReference type="Pfam" id="PF00027">
    <property type="entry name" value="cNMP_binding"/>
    <property type="match status" value="1"/>
</dbReference>
<name>A0AAD8EQ26_DIPPU</name>
<dbReference type="GO" id="GO:0005249">
    <property type="term" value="F:voltage-gated potassium channel activity"/>
    <property type="evidence" value="ECO:0007669"/>
    <property type="project" value="TreeGrafter"/>
</dbReference>
<gene>
    <name evidence="10" type="ORF">L9F63_010898</name>
</gene>
<dbReference type="Proteomes" id="UP001233999">
    <property type="component" value="Unassembled WGS sequence"/>
</dbReference>
<evidence type="ECO:0000256" key="2">
    <source>
        <dbReference type="ARBA" id="ARBA00022448"/>
    </source>
</evidence>
<evidence type="ECO:0000256" key="8">
    <source>
        <dbReference type="SAM" id="Phobius"/>
    </source>
</evidence>
<dbReference type="InterPro" id="IPR018490">
    <property type="entry name" value="cNMP-bd_dom_sf"/>
</dbReference>
<dbReference type="AlphaFoldDB" id="A0AAD8EQ26"/>
<feature type="domain" description="Cyclic nucleotide-binding" evidence="9">
    <location>
        <begin position="274"/>
        <end position="394"/>
    </location>
</feature>